<dbReference type="SUPFAM" id="SSF56784">
    <property type="entry name" value="HAD-like"/>
    <property type="match status" value="1"/>
</dbReference>
<keyword evidence="3" id="KW-1003">Cell membrane</keyword>
<feature type="transmembrane region" description="Helical" evidence="10">
    <location>
        <begin position="769"/>
        <end position="792"/>
    </location>
</feature>
<feature type="transmembrane region" description="Helical" evidence="10">
    <location>
        <begin position="274"/>
        <end position="296"/>
    </location>
</feature>
<evidence type="ECO:0000259" key="11">
    <source>
        <dbReference type="SMART" id="SM00831"/>
    </source>
</evidence>
<keyword evidence="9 10" id="KW-0472">Membrane</keyword>
<dbReference type="SFLD" id="SFLDF00027">
    <property type="entry name" value="p-type_atpase"/>
    <property type="match status" value="1"/>
</dbReference>
<dbReference type="Proteomes" id="UP000625735">
    <property type="component" value="Unassembled WGS sequence"/>
</dbReference>
<dbReference type="InterPro" id="IPR023299">
    <property type="entry name" value="ATPase_P-typ_cyto_dom_N"/>
</dbReference>
<dbReference type="PRINTS" id="PR00120">
    <property type="entry name" value="HATPASE"/>
</dbReference>
<dbReference type="InterPro" id="IPR004014">
    <property type="entry name" value="ATPase_P-typ_cation-transptr_N"/>
</dbReference>
<dbReference type="PANTHER" id="PTHR43294:SF21">
    <property type="entry name" value="CATION TRANSPORTING ATPASE"/>
    <property type="match status" value="1"/>
</dbReference>
<dbReference type="Gene3D" id="1.20.1110.10">
    <property type="entry name" value="Calcium-transporting ATPase, transmembrane domain"/>
    <property type="match status" value="1"/>
</dbReference>
<keyword evidence="5" id="KW-0547">Nucleotide-binding</keyword>
<dbReference type="SMART" id="SM00831">
    <property type="entry name" value="Cation_ATPase_N"/>
    <property type="match status" value="1"/>
</dbReference>
<keyword evidence="13" id="KW-1185">Reference proteome</keyword>
<evidence type="ECO:0000256" key="3">
    <source>
        <dbReference type="ARBA" id="ARBA00022475"/>
    </source>
</evidence>
<dbReference type="Gene3D" id="3.40.1110.10">
    <property type="entry name" value="Calcium-transporting ATPase, cytoplasmic domain N"/>
    <property type="match status" value="1"/>
</dbReference>
<dbReference type="Pfam" id="PF00690">
    <property type="entry name" value="Cation_ATPase_N"/>
    <property type="match status" value="1"/>
</dbReference>
<keyword evidence="7" id="KW-1278">Translocase</keyword>
<dbReference type="Gene3D" id="3.40.50.1000">
    <property type="entry name" value="HAD superfamily/HAD-like"/>
    <property type="match status" value="1"/>
</dbReference>
<dbReference type="PANTHER" id="PTHR43294">
    <property type="entry name" value="SODIUM/POTASSIUM-TRANSPORTING ATPASE SUBUNIT ALPHA"/>
    <property type="match status" value="1"/>
</dbReference>
<evidence type="ECO:0000313" key="13">
    <source>
        <dbReference type="Proteomes" id="UP000625735"/>
    </source>
</evidence>
<dbReference type="InterPro" id="IPR059000">
    <property type="entry name" value="ATPase_P-type_domA"/>
</dbReference>
<evidence type="ECO:0000256" key="8">
    <source>
        <dbReference type="ARBA" id="ARBA00022989"/>
    </source>
</evidence>
<dbReference type="InterPro" id="IPR008250">
    <property type="entry name" value="ATPase_P-typ_transduc_dom_A_sf"/>
</dbReference>
<dbReference type="InterPro" id="IPR006068">
    <property type="entry name" value="ATPase_P-typ_cation-transptr_C"/>
</dbReference>
<dbReference type="Pfam" id="PF00122">
    <property type="entry name" value="E1-E2_ATPase"/>
    <property type="match status" value="1"/>
</dbReference>
<dbReference type="InterPro" id="IPR050510">
    <property type="entry name" value="Cation_transp_ATPase_P-type"/>
</dbReference>
<feature type="transmembrane region" description="Helical" evidence="10">
    <location>
        <begin position="867"/>
        <end position="887"/>
    </location>
</feature>
<dbReference type="InterPro" id="IPR023214">
    <property type="entry name" value="HAD_sf"/>
</dbReference>
<dbReference type="PRINTS" id="PR00119">
    <property type="entry name" value="CATATPASE"/>
</dbReference>
<gene>
    <name evidence="12" type="ORF">GCM10011343_05930</name>
</gene>
<dbReference type="GO" id="GO:0016887">
    <property type="term" value="F:ATP hydrolysis activity"/>
    <property type="evidence" value="ECO:0007669"/>
    <property type="project" value="InterPro"/>
</dbReference>
<evidence type="ECO:0000256" key="10">
    <source>
        <dbReference type="SAM" id="Phobius"/>
    </source>
</evidence>
<accession>A0A916XWV8</accession>
<keyword evidence="4 10" id="KW-0812">Transmembrane</keyword>
<proteinExistence type="inferred from homology"/>
<name>A0A916XWV8_9FLAO</name>
<evidence type="ECO:0000256" key="1">
    <source>
        <dbReference type="ARBA" id="ARBA00004651"/>
    </source>
</evidence>
<keyword evidence="6" id="KW-0067">ATP-binding</keyword>
<feature type="domain" description="Cation-transporting P-type ATPase N-terminal" evidence="11">
    <location>
        <begin position="2"/>
        <end position="76"/>
    </location>
</feature>
<evidence type="ECO:0000256" key="4">
    <source>
        <dbReference type="ARBA" id="ARBA00022692"/>
    </source>
</evidence>
<dbReference type="NCBIfam" id="TIGR01494">
    <property type="entry name" value="ATPase_P-type"/>
    <property type="match status" value="2"/>
</dbReference>
<dbReference type="InterPro" id="IPR023298">
    <property type="entry name" value="ATPase_P-typ_TM_dom_sf"/>
</dbReference>
<dbReference type="Gene3D" id="2.70.150.10">
    <property type="entry name" value="Calcium-transporting ATPase, cytoplasmic transduction domain A"/>
    <property type="match status" value="1"/>
</dbReference>
<evidence type="ECO:0000256" key="5">
    <source>
        <dbReference type="ARBA" id="ARBA00022741"/>
    </source>
</evidence>
<dbReference type="SUPFAM" id="SSF81653">
    <property type="entry name" value="Calcium ATPase, transduction domain A"/>
    <property type="match status" value="1"/>
</dbReference>
<comment type="caution">
    <text evidence="12">The sequence shown here is derived from an EMBL/GenBank/DDBJ whole genome shotgun (WGS) entry which is preliminary data.</text>
</comment>
<dbReference type="SUPFAM" id="SSF81660">
    <property type="entry name" value="Metal cation-transporting ATPase, ATP-binding domain N"/>
    <property type="match status" value="1"/>
</dbReference>
<dbReference type="InterPro" id="IPR036412">
    <property type="entry name" value="HAD-like_sf"/>
</dbReference>
<dbReference type="PROSITE" id="PS00154">
    <property type="entry name" value="ATPASE_E1_E2"/>
    <property type="match status" value="1"/>
</dbReference>
<feature type="transmembrane region" description="Helical" evidence="10">
    <location>
        <begin position="836"/>
        <end position="855"/>
    </location>
</feature>
<feature type="transmembrane region" description="Helical" evidence="10">
    <location>
        <begin position="244"/>
        <end position="262"/>
    </location>
</feature>
<evidence type="ECO:0000256" key="7">
    <source>
        <dbReference type="ARBA" id="ARBA00022967"/>
    </source>
</evidence>
<evidence type="ECO:0000256" key="2">
    <source>
        <dbReference type="ARBA" id="ARBA00005675"/>
    </source>
</evidence>
<dbReference type="SUPFAM" id="SSF81665">
    <property type="entry name" value="Calcium ATPase, transmembrane domain M"/>
    <property type="match status" value="1"/>
</dbReference>
<feature type="transmembrane region" description="Helical" evidence="10">
    <location>
        <begin position="81"/>
        <end position="99"/>
    </location>
</feature>
<dbReference type="AlphaFoldDB" id="A0A916XWV8"/>
<dbReference type="InterPro" id="IPR018303">
    <property type="entry name" value="ATPase_P-typ_P_site"/>
</dbReference>
<dbReference type="Pfam" id="PF00689">
    <property type="entry name" value="Cation_ATPase_C"/>
    <property type="match status" value="1"/>
</dbReference>
<dbReference type="RefSeq" id="WP_188361035.1">
    <property type="nucleotide sequence ID" value="NZ_BMFG01000002.1"/>
</dbReference>
<feature type="transmembrane region" description="Helical" evidence="10">
    <location>
        <begin position="56"/>
        <end position="75"/>
    </location>
</feature>
<dbReference type="SFLD" id="SFLDG00002">
    <property type="entry name" value="C1.7:_P-type_atpase_like"/>
    <property type="match status" value="1"/>
</dbReference>
<dbReference type="InterPro" id="IPR044492">
    <property type="entry name" value="P_typ_ATPase_HD_dom"/>
</dbReference>
<dbReference type="GO" id="GO:0005886">
    <property type="term" value="C:plasma membrane"/>
    <property type="evidence" value="ECO:0007669"/>
    <property type="project" value="UniProtKB-SubCell"/>
</dbReference>
<dbReference type="SFLD" id="SFLDS00003">
    <property type="entry name" value="Haloacid_Dehalogenase"/>
    <property type="match status" value="1"/>
</dbReference>
<dbReference type="InterPro" id="IPR001757">
    <property type="entry name" value="P_typ_ATPase"/>
</dbReference>
<protein>
    <submittedName>
        <fullName evidence="12">ATPase</fullName>
    </submittedName>
</protein>
<evidence type="ECO:0000256" key="6">
    <source>
        <dbReference type="ARBA" id="ARBA00022840"/>
    </source>
</evidence>
<evidence type="ECO:0000313" key="12">
    <source>
        <dbReference type="EMBL" id="GGD18128.1"/>
    </source>
</evidence>
<dbReference type="EMBL" id="BMFG01000002">
    <property type="protein sequence ID" value="GGD18128.1"/>
    <property type="molecule type" value="Genomic_DNA"/>
</dbReference>
<sequence length="903" mass="99519">MKAYQKTIPELFEFFQTSEKSGLSESDIPKRQQEYGKNEIQETGGRTWWMLFLKQFKSTLILILFMAALISWFTGHEVDTYVILAVILINTFIGFIQEWKAEKAVASLKSYLKTTAKVIRDGEKKTIAAAELVPGDIIILEEGDSIPADARLYLAKNLRAIEAPLTGESLPVNKSAIDLPDELPLADRKNTVYKGTFISGGYGRAIVTGTGMKTALGEIAHSLDSIKHGLTNFQKKTNELARQMGLIAIISALTLFSVAYFIRKQSLDETLMIAIAALVSSIPEGLPAVLAIVLAIGAHNMSKQNAIVREFSATETLGAVTTIITDKTGTLTQNTLTVRKVMVPGEIPWEISGEGWSPIGNFHREGNITEIENQPVLEALLQVAAFSNNSDIRHDIESDSYVLLGDPTEGALLALARKGGVFPKKQTHCVKIDDLPFSATLKMRATLVQNGEEKEIYVIGAPEKIVDACTNVAHKNKTISFESTAKYEIRKQIEQWSGDAMRVIALAKKETTTNHDHLKDNDLTALTFLGIAGMIDPPRPDVKEAVDACHKAGIRVIMATGDHINTGIAIAKATHIILDDDNASHQGLTETQLLQLDEKEFEKAIMETRVFARLTPQMKLRIATTLQEKGELIAMTGDGVNDAPALKKADVGVAMGIMGTDVARDAAQVVLADDNFSTIVKAIEEGRVVFNNVRQTSFFLLTTNFSEIVTLLSAIFMGLPIPLTATQILWLNLVTDGTCTTTMATEKGHGDELEQAPMNPKEKILNKSVVPFLIINAILMATVALSVFKYYLPEGIEKARTAAFVVMAFSQLFNMFNMRSLRHSAFTIGLFSNKWVNIGLIASIIIQVMIIDIPFFQDLFQFDPVSFTEFVVFAGLASSILWMGELYKFLYHIRYDKKNVIKM</sequence>
<reference evidence="12" key="1">
    <citation type="journal article" date="2014" name="Int. J. Syst. Evol. Microbiol.">
        <title>Complete genome sequence of Corynebacterium casei LMG S-19264T (=DSM 44701T), isolated from a smear-ripened cheese.</title>
        <authorList>
            <consortium name="US DOE Joint Genome Institute (JGI-PGF)"/>
            <person name="Walter F."/>
            <person name="Albersmeier A."/>
            <person name="Kalinowski J."/>
            <person name="Ruckert C."/>
        </authorList>
    </citation>
    <scope>NUCLEOTIDE SEQUENCE</scope>
    <source>
        <strain evidence="12">CGMCC 1.12506</strain>
    </source>
</reference>
<comment type="subcellular location">
    <subcellularLocation>
        <location evidence="1">Cell membrane</location>
        <topology evidence="1">Multi-pass membrane protein</topology>
    </subcellularLocation>
</comment>
<comment type="similarity">
    <text evidence="2">Belongs to the cation transport ATPase (P-type) (TC 3.A.3) family. Type IIA subfamily.</text>
</comment>
<dbReference type="Pfam" id="PF13246">
    <property type="entry name" value="Cation_ATPase"/>
    <property type="match status" value="1"/>
</dbReference>
<keyword evidence="8 10" id="KW-1133">Transmembrane helix</keyword>
<dbReference type="GO" id="GO:0005524">
    <property type="term" value="F:ATP binding"/>
    <property type="evidence" value="ECO:0007669"/>
    <property type="project" value="UniProtKB-KW"/>
</dbReference>
<reference evidence="12" key="2">
    <citation type="submission" date="2020-09" db="EMBL/GenBank/DDBJ databases">
        <authorList>
            <person name="Sun Q."/>
            <person name="Zhou Y."/>
        </authorList>
    </citation>
    <scope>NUCLEOTIDE SEQUENCE</scope>
    <source>
        <strain evidence="12">CGMCC 1.12506</strain>
    </source>
</reference>
<evidence type="ECO:0000256" key="9">
    <source>
        <dbReference type="ARBA" id="ARBA00023136"/>
    </source>
</evidence>
<organism evidence="12 13">
    <name type="scientific">Flavobacterium orientale</name>
    <dbReference type="NCBI Taxonomy" id="1756020"/>
    <lineage>
        <taxon>Bacteria</taxon>
        <taxon>Pseudomonadati</taxon>
        <taxon>Bacteroidota</taxon>
        <taxon>Flavobacteriia</taxon>
        <taxon>Flavobacteriales</taxon>
        <taxon>Flavobacteriaceae</taxon>
        <taxon>Flavobacterium</taxon>
    </lineage>
</organism>